<protein>
    <recommendedName>
        <fullName evidence="5">Secreted protein</fullName>
    </recommendedName>
</protein>
<keyword evidence="1" id="KW-0732">Signal</keyword>
<proteinExistence type="predicted"/>
<dbReference type="RefSeq" id="WP_267568832.1">
    <property type="nucleotide sequence ID" value="NZ_JAPNTZ010000019.1"/>
</dbReference>
<comment type="caution">
    <text evidence="2">The sequence shown here is derived from an EMBL/GenBank/DDBJ whole genome shotgun (WGS) entry which is preliminary data.</text>
</comment>
<organism evidence="2 4">
    <name type="scientific">Paractinoplanes pyxinae</name>
    <dbReference type="NCBI Taxonomy" id="2997416"/>
    <lineage>
        <taxon>Bacteria</taxon>
        <taxon>Bacillati</taxon>
        <taxon>Actinomycetota</taxon>
        <taxon>Actinomycetes</taxon>
        <taxon>Micromonosporales</taxon>
        <taxon>Micromonosporaceae</taxon>
        <taxon>Paractinoplanes</taxon>
    </lineage>
</organism>
<keyword evidence="4" id="KW-1185">Reference proteome</keyword>
<dbReference type="EMBL" id="JAPNTZ010000019">
    <property type="protein sequence ID" value="MCY1144261.1"/>
    <property type="molecule type" value="Genomic_DNA"/>
</dbReference>
<evidence type="ECO:0000313" key="3">
    <source>
        <dbReference type="EMBL" id="MCY1144365.1"/>
    </source>
</evidence>
<dbReference type="Proteomes" id="UP001151002">
    <property type="component" value="Unassembled WGS sequence"/>
</dbReference>
<reference evidence="2" key="1">
    <citation type="submission" date="2022-11" db="EMBL/GenBank/DDBJ databases">
        <authorList>
            <person name="Somphong A."/>
            <person name="Phongsopitanun W."/>
        </authorList>
    </citation>
    <scope>NUCLEOTIDE SEQUENCE</scope>
    <source>
        <strain evidence="2">Pm04-4</strain>
    </source>
</reference>
<name>A0ABT4BCL9_9ACTN</name>
<gene>
    <name evidence="2" type="ORF">OWR29_40240</name>
    <name evidence="3" type="ORF">OWR29_40760</name>
</gene>
<dbReference type="EMBL" id="JAPNTZ010000019">
    <property type="protein sequence ID" value="MCY1144365.1"/>
    <property type="molecule type" value="Genomic_DNA"/>
</dbReference>
<evidence type="ECO:0000256" key="1">
    <source>
        <dbReference type="SAM" id="SignalP"/>
    </source>
</evidence>
<evidence type="ECO:0000313" key="2">
    <source>
        <dbReference type="EMBL" id="MCY1144261.1"/>
    </source>
</evidence>
<evidence type="ECO:0000313" key="4">
    <source>
        <dbReference type="Proteomes" id="UP001151002"/>
    </source>
</evidence>
<feature type="signal peptide" evidence="1">
    <location>
        <begin position="1"/>
        <end position="24"/>
    </location>
</feature>
<sequence length="173" mass="17944">MKGAKALSALAVLAVAGGIGVAVSGVTAAQADDTPPSLVEDYTHPGAAAILAEHDLKLFKGDGHILFDSKRTLDDGQCPVGLIQVEKSTAGLPPFGYYYCFKSIGTKGFLTLEVPGTFGVRGGTEDLIVKAKVSGDPNAETKEFEVEPNEPVAIDPGAGNDFPKAVLVEIRMS</sequence>
<evidence type="ECO:0008006" key="5">
    <source>
        <dbReference type="Google" id="ProtNLM"/>
    </source>
</evidence>
<accession>A0ABT4BCL9</accession>
<feature type="chain" id="PRO_5045032310" description="Secreted protein" evidence="1">
    <location>
        <begin position="25"/>
        <end position="173"/>
    </location>
</feature>